<reference evidence="3" key="1">
    <citation type="journal article" date="2017" name="Mitochondrial DNA Part B Resour">
        <title>The complete mitochondrial genome of Cerion uva (Linnaeus, 1758) (Gastropoda: Panpulmonata: Stylommatophora: Cerionidae).</title>
        <authorList>
            <person name="Harasewych M.G."/>
            <person name="Gonzalez V.L."/>
            <person name="Windsor A.M."/>
            <person name="Halloran M."/>
        </authorList>
    </citation>
    <scope>NUCLEOTIDE SEQUENCE</scope>
</reference>
<feature type="transmembrane region" description="Helical" evidence="2">
    <location>
        <begin position="6"/>
        <end position="30"/>
    </location>
</feature>
<protein>
    <submittedName>
        <fullName evidence="3">ATP synthase F0 subunit 8</fullName>
    </submittedName>
</protein>
<evidence type="ECO:0000313" key="3">
    <source>
        <dbReference type="EMBL" id="AQL10429.1"/>
    </source>
</evidence>
<proteinExistence type="predicted"/>
<dbReference type="GeneID" id="31653231"/>
<organism evidence="3">
    <name type="scientific">Cerion uva</name>
    <dbReference type="NCBI Taxonomy" id="1108933"/>
    <lineage>
        <taxon>Eukaryota</taxon>
        <taxon>Metazoa</taxon>
        <taxon>Spiralia</taxon>
        <taxon>Lophotrochozoa</taxon>
        <taxon>Mollusca</taxon>
        <taxon>Gastropoda</taxon>
        <taxon>Heterobranchia</taxon>
        <taxon>Euthyneura</taxon>
        <taxon>Panpulmonata</taxon>
        <taxon>Eupulmonata</taxon>
        <taxon>Stylommatophora</taxon>
        <taxon>Helicina</taxon>
        <taxon>Urocoptoidea</taxon>
        <taxon>Cerionidae</taxon>
        <taxon>Cerion</taxon>
    </lineage>
</organism>
<accession>A0A343AZW2</accession>
<evidence type="ECO:0000256" key="1">
    <source>
        <dbReference type="SAM" id="MobiDB-lite"/>
    </source>
</evidence>
<feature type="compositionally biased region" description="Low complexity" evidence="1">
    <location>
        <begin position="42"/>
        <end position="53"/>
    </location>
</feature>
<name>A0A343AZW2_9EUPU</name>
<dbReference type="CTD" id="31653231"/>
<keyword evidence="3" id="KW-0496">Mitochondrion</keyword>
<dbReference type="RefSeq" id="YP_009351931.1">
    <property type="nucleotide sequence ID" value="NC_034226.1"/>
</dbReference>
<dbReference type="EMBL" id="KY124261">
    <property type="protein sequence ID" value="AQL10429.1"/>
    <property type="molecule type" value="Genomic_DNA"/>
</dbReference>
<evidence type="ECO:0000256" key="2">
    <source>
        <dbReference type="SAM" id="Phobius"/>
    </source>
</evidence>
<dbReference type="AlphaFoldDB" id="A0A343AZW2"/>
<sequence>MPQLSPHSVLINLLIFSVYIFSMSVSISLLKPKVTPTPRPSGPSGSPLISPYT</sequence>
<geneLocation type="mitochondrion" evidence="3"/>
<feature type="region of interest" description="Disordered" evidence="1">
    <location>
        <begin position="33"/>
        <end position="53"/>
    </location>
</feature>
<keyword evidence="2" id="KW-0812">Transmembrane</keyword>
<keyword evidence="2" id="KW-1133">Transmembrane helix</keyword>
<keyword evidence="2" id="KW-0472">Membrane</keyword>